<dbReference type="AlphaFoldDB" id="A0A9Y2IDG3"/>
<feature type="region of interest" description="Disordered" evidence="1">
    <location>
        <begin position="1"/>
        <end position="60"/>
    </location>
</feature>
<evidence type="ECO:0000313" key="3">
    <source>
        <dbReference type="Proteomes" id="UP001236014"/>
    </source>
</evidence>
<dbReference type="RefSeq" id="WP_285967827.1">
    <property type="nucleotide sequence ID" value="NZ_CP127294.1"/>
</dbReference>
<feature type="compositionally biased region" description="Basic and acidic residues" evidence="1">
    <location>
        <begin position="36"/>
        <end position="47"/>
    </location>
</feature>
<proteinExistence type="predicted"/>
<keyword evidence="3" id="KW-1185">Reference proteome</keyword>
<evidence type="ECO:0000313" key="2">
    <source>
        <dbReference type="EMBL" id="WIX77085.1"/>
    </source>
</evidence>
<name>A0A9Y2IDG3_9PSEU</name>
<dbReference type="Proteomes" id="UP001236014">
    <property type="component" value="Chromosome"/>
</dbReference>
<protein>
    <submittedName>
        <fullName evidence="2">Uncharacterized protein</fullName>
    </submittedName>
</protein>
<dbReference type="KEGG" id="acab:QRX50_37640"/>
<reference evidence="2 3" key="1">
    <citation type="submission" date="2023-06" db="EMBL/GenBank/DDBJ databases">
        <authorList>
            <person name="Oyuntsetseg B."/>
            <person name="Kim S.B."/>
        </authorList>
    </citation>
    <scope>NUCLEOTIDE SEQUENCE [LARGE SCALE GENOMIC DNA]</scope>
    <source>
        <strain evidence="2 3">2-15</strain>
    </source>
</reference>
<gene>
    <name evidence="2" type="ORF">QRX50_37640</name>
</gene>
<evidence type="ECO:0000256" key="1">
    <source>
        <dbReference type="SAM" id="MobiDB-lite"/>
    </source>
</evidence>
<organism evidence="2 3">
    <name type="scientific">Amycolatopsis carbonis</name>
    <dbReference type="NCBI Taxonomy" id="715471"/>
    <lineage>
        <taxon>Bacteria</taxon>
        <taxon>Bacillati</taxon>
        <taxon>Actinomycetota</taxon>
        <taxon>Actinomycetes</taxon>
        <taxon>Pseudonocardiales</taxon>
        <taxon>Pseudonocardiaceae</taxon>
        <taxon>Amycolatopsis</taxon>
    </lineage>
</organism>
<dbReference type="EMBL" id="CP127294">
    <property type="protein sequence ID" value="WIX77085.1"/>
    <property type="molecule type" value="Genomic_DNA"/>
</dbReference>
<accession>A0A9Y2IDG3</accession>
<sequence>MDVTVFGDGADHVVPSGTGRAWPGAERSAGAAPASREGEQARPHGYEQKTAPSQGPAEVPVAASGPLGVVRVLVGPTMPLVVVVVSVEVGSPVVVVVGTPVVGGGAVVSGIVVGGASWVAARSWVASSRR</sequence>